<dbReference type="InterPro" id="IPR016024">
    <property type="entry name" value="ARM-type_fold"/>
</dbReference>
<organism evidence="4 5">
    <name type="scientific">Abeliophyllum distichum</name>
    <dbReference type="NCBI Taxonomy" id="126358"/>
    <lineage>
        <taxon>Eukaryota</taxon>
        <taxon>Viridiplantae</taxon>
        <taxon>Streptophyta</taxon>
        <taxon>Embryophyta</taxon>
        <taxon>Tracheophyta</taxon>
        <taxon>Spermatophyta</taxon>
        <taxon>Magnoliopsida</taxon>
        <taxon>eudicotyledons</taxon>
        <taxon>Gunneridae</taxon>
        <taxon>Pentapetalae</taxon>
        <taxon>asterids</taxon>
        <taxon>lamiids</taxon>
        <taxon>Lamiales</taxon>
        <taxon>Oleaceae</taxon>
        <taxon>Forsythieae</taxon>
        <taxon>Abeliophyllum</taxon>
    </lineage>
</organism>
<dbReference type="Pfam" id="PF23096">
    <property type="entry name" value="HEAT_PSME4"/>
    <property type="match status" value="1"/>
</dbReference>
<dbReference type="Pfam" id="PF11919">
    <property type="entry name" value="PSME4_C"/>
    <property type="match status" value="1"/>
</dbReference>
<protein>
    <submittedName>
        <fullName evidence="4">Proteasome activating protein</fullName>
    </submittedName>
</protein>
<evidence type="ECO:0000259" key="3">
    <source>
        <dbReference type="Pfam" id="PF23096"/>
    </source>
</evidence>
<feature type="domain" description="Proteasome activator complex subunit 4-like HEAT repeat-like" evidence="3">
    <location>
        <begin position="169"/>
        <end position="260"/>
    </location>
</feature>
<evidence type="ECO:0000313" key="4">
    <source>
        <dbReference type="EMBL" id="KAL2475941.1"/>
    </source>
</evidence>
<dbReference type="InterPro" id="IPR021843">
    <property type="entry name" value="PSME4_C"/>
</dbReference>
<feature type="domain" description="Proteasome activator complex subunit 4 C-terminal" evidence="2">
    <location>
        <begin position="606"/>
        <end position="691"/>
    </location>
</feature>
<dbReference type="InterPro" id="IPR011989">
    <property type="entry name" value="ARM-like"/>
</dbReference>
<comment type="caution">
    <text evidence="4">The sequence shown here is derived from an EMBL/GenBank/DDBJ whole genome shotgun (WGS) entry which is preliminary data.</text>
</comment>
<dbReference type="InterPro" id="IPR035309">
    <property type="entry name" value="PSME4"/>
</dbReference>
<dbReference type="PANTHER" id="PTHR32170:SF3">
    <property type="entry name" value="PROTEASOME ACTIVATOR COMPLEX SUBUNIT 4"/>
    <property type="match status" value="1"/>
</dbReference>
<dbReference type="GO" id="GO:0000502">
    <property type="term" value="C:proteasome complex"/>
    <property type="evidence" value="ECO:0007669"/>
    <property type="project" value="UniProtKB-KW"/>
</dbReference>
<dbReference type="PANTHER" id="PTHR32170">
    <property type="entry name" value="PROTEASOME ACTIVATOR COMPLEX SUBUNIT 4"/>
    <property type="match status" value="1"/>
</dbReference>
<gene>
    <name evidence="4" type="ORF">Adt_36677</name>
</gene>
<evidence type="ECO:0000259" key="2">
    <source>
        <dbReference type="Pfam" id="PF11919"/>
    </source>
</evidence>
<keyword evidence="5" id="KW-1185">Reference proteome</keyword>
<accession>A0ABD1QI88</accession>
<name>A0ABD1QI88_9LAMI</name>
<keyword evidence="4" id="KW-0647">Proteasome</keyword>
<dbReference type="EMBL" id="JBFOLK010000011">
    <property type="protein sequence ID" value="KAL2475941.1"/>
    <property type="molecule type" value="Genomic_DNA"/>
</dbReference>
<dbReference type="Gene3D" id="1.25.10.10">
    <property type="entry name" value="Leucine-rich Repeat Variant"/>
    <property type="match status" value="1"/>
</dbReference>
<dbReference type="SUPFAM" id="SSF48371">
    <property type="entry name" value="ARM repeat"/>
    <property type="match status" value="1"/>
</dbReference>
<evidence type="ECO:0000256" key="1">
    <source>
        <dbReference type="ARBA" id="ARBA00004324"/>
    </source>
</evidence>
<evidence type="ECO:0000313" key="5">
    <source>
        <dbReference type="Proteomes" id="UP001604336"/>
    </source>
</evidence>
<dbReference type="InterPro" id="IPR055455">
    <property type="entry name" value="HEAT_PSME4"/>
</dbReference>
<dbReference type="Proteomes" id="UP001604336">
    <property type="component" value="Unassembled WGS sequence"/>
</dbReference>
<reference evidence="5" key="1">
    <citation type="submission" date="2024-07" db="EMBL/GenBank/DDBJ databases">
        <title>Two chromosome-level genome assemblies of Korean endemic species Abeliophyllum distichum and Forsythia ovata (Oleaceae).</title>
        <authorList>
            <person name="Jang H."/>
        </authorList>
    </citation>
    <scope>NUCLEOTIDE SEQUENCE [LARGE SCALE GENOMIC DNA]</scope>
</reference>
<comment type="subcellular location">
    <subcellularLocation>
        <location evidence="1">Nucleus speckle</location>
    </subcellularLocation>
</comment>
<proteinExistence type="predicted"/>
<sequence>MSFESTNLHWRYNLMANRVLLLLAMASRNDPNSSPKVLSETAGHFLKNLKSQLPQTRILAISALNTLLKESPYKFSADYPSGPGDLGRKTKSSLEGALSEIFQEEGFFSETLNNLSNVHIITDSDAASSGGNHRNSSFQSLADKSISRFYFDFSASWPRTPSWISLCGSDTFYSNYARIFKRLIQECGMPVLQALKNALEEFVNAKERSKQCVAAEAFAGVLHSDVFGISEAWESWMVVQLQHIILAPSVESIPEWAACIRYAVTGKGKSGTRAPLLRYKVMDCLMKPLTETVTTSVVAKRYTFLSAALIEISPPRMPEAELLVHCKLLEELLNNMNHSSAQVRESIGVTLSVLCSNMRLHASFSHDHLHQGGASSSDVQPGGSWDQYLIERASELVLNLQNISVSETMQFTTNKISDNGTSNDHSQDDIKWMETLFHFIISSLKSGRSSVLLDVIVGLLYPVISLQETSSKDLSNLAKASFELLKWRVFGGPHLQKAVSVILSSAHDSNWRTRSATLTFLRSFMYRHTFILSKLDVQQIWQTVEKLLSDNQVEVREHAAAVLAGLMKGGDEDLAHDFRCRAYEQANIIFKKRKQRSTRSRESIASIHGPVLALAACVLSVPYDMPSWLPEHVTLLAQFVSEPSPVKSTVTKAVAEFRRTHADTWSVQKDSFTEDQLEVLADTSSSSSYFA</sequence>
<dbReference type="AlphaFoldDB" id="A0ABD1QI88"/>